<evidence type="ECO:0000313" key="2">
    <source>
        <dbReference type="Proteomes" id="UP000037460"/>
    </source>
</evidence>
<comment type="caution">
    <text evidence="1">The sequence shown here is derived from an EMBL/GenBank/DDBJ whole genome shotgun (WGS) entry which is preliminary data.</text>
</comment>
<sequence>MSDLSGGLERRYGTSEEHDWHALVRVWMTNLAPVRLAYRLYVMLGNIEAAPKDISLTQFRKFVEDCHVLKPVLSSKVDVDLIFTRANRVNVHHGAGEYETETEVVNGRKDPNRMGQDEFVHALVRLGLLRAEQRAASSTAAASAARSMASSFELLMEECVKPHASFDLEDDLRDEIRGRQVRAALAKHREPLHHQFTRWAAADKVLGCADDGMSLGELLLALKEARVLDERCTAREVTRLFVMINAEDEIYMAKPGGHGKGNGKGRSKSKGAAELDFDEYCEIVCRICDQKCPRELRDGPFGNTLDTWLRLFFLPALRSARHRG</sequence>
<organism evidence="1 2">
    <name type="scientific">Chrysochromulina tobinii</name>
    <dbReference type="NCBI Taxonomy" id="1460289"/>
    <lineage>
        <taxon>Eukaryota</taxon>
        <taxon>Haptista</taxon>
        <taxon>Haptophyta</taxon>
        <taxon>Prymnesiophyceae</taxon>
        <taxon>Prymnesiales</taxon>
        <taxon>Chrysochromulinaceae</taxon>
        <taxon>Chrysochromulina</taxon>
    </lineage>
</organism>
<dbReference type="Gene3D" id="1.10.238.10">
    <property type="entry name" value="EF-hand"/>
    <property type="match status" value="1"/>
</dbReference>
<accession>A0A0M0K2F6</accession>
<protein>
    <submittedName>
        <fullName evidence="1">Uncharacterized protein</fullName>
    </submittedName>
</protein>
<dbReference type="EMBL" id="JWZX01001686">
    <property type="protein sequence ID" value="KOO32792.1"/>
    <property type="molecule type" value="Genomic_DNA"/>
</dbReference>
<gene>
    <name evidence="1" type="ORF">Ctob_004464</name>
</gene>
<proteinExistence type="predicted"/>
<keyword evidence="2" id="KW-1185">Reference proteome</keyword>
<dbReference type="Proteomes" id="UP000037460">
    <property type="component" value="Unassembled WGS sequence"/>
</dbReference>
<reference evidence="2" key="1">
    <citation type="journal article" date="2015" name="PLoS Genet.">
        <title>Genome Sequence and Transcriptome Analyses of Chrysochromulina tobin: Metabolic Tools for Enhanced Algal Fitness in the Prominent Order Prymnesiales (Haptophyceae).</title>
        <authorList>
            <person name="Hovde B.T."/>
            <person name="Deodato C.R."/>
            <person name="Hunsperger H.M."/>
            <person name="Ryken S.A."/>
            <person name="Yost W."/>
            <person name="Jha R.K."/>
            <person name="Patterson J."/>
            <person name="Monnat R.J. Jr."/>
            <person name="Barlow S.B."/>
            <person name="Starkenburg S.R."/>
            <person name="Cattolico R.A."/>
        </authorList>
    </citation>
    <scope>NUCLEOTIDE SEQUENCE</scope>
    <source>
        <strain evidence="2">CCMP291</strain>
    </source>
</reference>
<name>A0A0M0K2F6_9EUKA</name>
<evidence type="ECO:0000313" key="1">
    <source>
        <dbReference type="EMBL" id="KOO32792.1"/>
    </source>
</evidence>
<dbReference type="AlphaFoldDB" id="A0A0M0K2F6"/>